<name>A0A1S8TAB0_9CLOT</name>
<organism evidence="5 6">
    <name type="scientific">Clostridium puniceum</name>
    <dbReference type="NCBI Taxonomy" id="29367"/>
    <lineage>
        <taxon>Bacteria</taxon>
        <taxon>Bacillati</taxon>
        <taxon>Bacillota</taxon>
        <taxon>Clostridia</taxon>
        <taxon>Eubacteriales</taxon>
        <taxon>Clostridiaceae</taxon>
        <taxon>Clostridium</taxon>
    </lineage>
</organism>
<evidence type="ECO:0000256" key="3">
    <source>
        <dbReference type="ARBA" id="ARBA00023163"/>
    </source>
</evidence>
<evidence type="ECO:0000256" key="2">
    <source>
        <dbReference type="ARBA" id="ARBA00023125"/>
    </source>
</evidence>
<dbReference type="GO" id="GO:0003700">
    <property type="term" value="F:DNA-binding transcription factor activity"/>
    <property type="evidence" value="ECO:0007669"/>
    <property type="project" value="InterPro"/>
</dbReference>
<dbReference type="SUPFAM" id="SSF46785">
    <property type="entry name" value="Winged helix' DNA-binding domain"/>
    <property type="match status" value="1"/>
</dbReference>
<protein>
    <submittedName>
        <fullName evidence="5">HTH-type transcriptional regulator MhqR</fullName>
    </submittedName>
</protein>
<dbReference type="AlphaFoldDB" id="A0A1S8TAB0"/>
<evidence type="ECO:0000313" key="6">
    <source>
        <dbReference type="Proteomes" id="UP000190890"/>
    </source>
</evidence>
<dbReference type="STRING" id="29367.CLPUN_37380"/>
<dbReference type="PROSITE" id="PS50995">
    <property type="entry name" value="HTH_MARR_2"/>
    <property type="match status" value="1"/>
</dbReference>
<sequence length="143" mass="16306">MSNDLLRNIYMKIRHINDASVNKFVNSTSGYNATGVQFGVLKNIPLEGSITMSELKDKVRCVASNMTTIIRRMEKQELVVTFKNSADKRQTLVSITQKGIDVRNTMDIAYKSFLFGMYGVLNHEEQNILNNLLTKIEENLNEK</sequence>
<comment type="caution">
    <text evidence="5">The sequence shown here is derived from an EMBL/GenBank/DDBJ whole genome shotgun (WGS) entry which is preliminary data.</text>
</comment>
<dbReference type="InterPro" id="IPR036390">
    <property type="entry name" value="WH_DNA-bd_sf"/>
</dbReference>
<keyword evidence="6" id="KW-1185">Reference proteome</keyword>
<keyword evidence="1" id="KW-0805">Transcription regulation</keyword>
<evidence type="ECO:0000313" key="5">
    <source>
        <dbReference type="EMBL" id="OOM74720.1"/>
    </source>
</evidence>
<keyword evidence="3" id="KW-0804">Transcription</keyword>
<dbReference type="PRINTS" id="PR00598">
    <property type="entry name" value="HTHMARR"/>
</dbReference>
<dbReference type="Pfam" id="PF01047">
    <property type="entry name" value="MarR"/>
    <property type="match status" value="1"/>
</dbReference>
<reference evidence="5 6" key="1">
    <citation type="submission" date="2016-05" db="EMBL/GenBank/DDBJ databases">
        <title>Microbial solvent formation.</title>
        <authorList>
            <person name="Poehlein A."/>
            <person name="Montoya Solano J.D."/>
            <person name="Flitsch S."/>
            <person name="Krabben P."/>
            <person name="Duerre P."/>
            <person name="Daniel R."/>
        </authorList>
    </citation>
    <scope>NUCLEOTIDE SEQUENCE [LARGE SCALE GENOMIC DNA]</scope>
    <source>
        <strain evidence="5 6">DSM 2619</strain>
    </source>
</reference>
<evidence type="ECO:0000256" key="1">
    <source>
        <dbReference type="ARBA" id="ARBA00023015"/>
    </source>
</evidence>
<feature type="domain" description="HTH marR-type" evidence="4">
    <location>
        <begin position="2"/>
        <end position="138"/>
    </location>
</feature>
<evidence type="ECO:0000259" key="4">
    <source>
        <dbReference type="PROSITE" id="PS50995"/>
    </source>
</evidence>
<dbReference type="GO" id="GO:0003677">
    <property type="term" value="F:DNA binding"/>
    <property type="evidence" value="ECO:0007669"/>
    <property type="project" value="UniProtKB-KW"/>
</dbReference>
<dbReference type="Proteomes" id="UP000190890">
    <property type="component" value="Unassembled WGS sequence"/>
</dbReference>
<dbReference type="RefSeq" id="WP_077848742.1">
    <property type="nucleotide sequence ID" value="NZ_LZZM01000195.1"/>
</dbReference>
<dbReference type="SMART" id="SM00347">
    <property type="entry name" value="HTH_MARR"/>
    <property type="match status" value="1"/>
</dbReference>
<proteinExistence type="predicted"/>
<dbReference type="EMBL" id="LZZM01000195">
    <property type="protein sequence ID" value="OOM74720.1"/>
    <property type="molecule type" value="Genomic_DNA"/>
</dbReference>
<gene>
    <name evidence="5" type="primary">mhqR_4</name>
    <name evidence="5" type="ORF">CLPUN_37380</name>
</gene>
<accession>A0A1S8TAB0</accession>
<dbReference type="Gene3D" id="1.10.10.10">
    <property type="entry name" value="Winged helix-like DNA-binding domain superfamily/Winged helix DNA-binding domain"/>
    <property type="match status" value="1"/>
</dbReference>
<dbReference type="PANTHER" id="PTHR42756:SF1">
    <property type="entry name" value="TRANSCRIPTIONAL REPRESSOR OF EMRAB OPERON"/>
    <property type="match status" value="1"/>
</dbReference>
<dbReference type="InterPro" id="IPR036388">
    <property type="entry name" value="WH-like_DNA-bd_sf"/>
</dbReference>
<dbReference type="PANTHER" id="PTHR42756">
    <property type="entry name" value="TRANSCRIPTIONAL REGULATOR, MARR"/>
    <property type="match status" value="1"/>
</dbReference>
<keyword evidence="2" id="KW-0238">DNA-binding</keyword>
<dbReference type="InterPro" id="IPR000835">
    <property type="entry name" value="HTH_MarR-typ"/>
</dbReference>
<dbReference type="OrthoDB" id="6400170at2"/>